<organism evidence="3 4">
    <name type="scientific">Phaedon cochleariae</name>
    <name type="common">Mustard beetle</name>
    <dbReference type="NCBI Taxonomy" id="80249"/>
    <lineage>
        <taxon>Eukaryota</taxon>
        <taxon>Metazoa</taxon>
        <taxon>Ecdysozoa</taxon>
        <taxon>Arthropoda</taxon>
        <taxon>Hexapoda</taxon>
        <taxon>Insecta</taxon>
        <taxon>Pterygota</taxon>
        <taxon>Neoptera</taxon>
        <taxon>Endopterygota</taxon>
        <taxon>Coleoptera</taxon>
        <taxon>Polyphaga</taxon>
        <taxon>Cucujiformia</taxon>
        <taxon>Chrysomeloidea</taxon>
        <taxon>Chrysomelidae</taxon>
        <taxon>Chrysomelinae</taxon>
        <taxon>Chrysomelini</taxon>
        <taxon>Phaedon</taxon>
    </lineage>
</organism>
<evidence type="ECO:0000313" key="4">
    <source>
        <dbReference type="Proteomes" id="UP001153737"/>
    </source>
</evidence>
<keyword evidence="1" id="KW-0129">CBS domain</keyword>
<reference evidence="3" key="1">
    <citation type="submission" date="2022-01" db="EMBL/GenBank/DDBJ databases">
        <authorList>
            <person name="King R."/>
        </authorList>
    </citation>
    <scope>NUCLEOTIDE SEQUENCE</scope>
</reference>
<dbReference type="SUPFAM" id="SSF54631">
    <property type="entry name" value="CBS-domain pair"/>
    <property type="match status" value="1"/>
</dbReference>
<dbReference type="OrthoDB" id="728at2759"/>
<dbReference type="Proteomes" id="UP001153737">
    <property type="component" value="Chromosome 1"/>
</dbReference>
<reference evidence="3" key="2">
    <citation type="submission" date="2022-10" db="EMBL/GenBank/DDBJ databases">
        <authorList>
            <consortium name="ENA_rothamsted_submissions"/>
            <consortium name="culmorum"/>
            <person name="King R."/>
        </authorList>
    </citation>
    <scope>NUCLEOTIDE SEQUENCE</scope>
</reference>
<dbReference type="AlphaFoldDB" id="A0A9N9SBN5"/>
<feature type="domain" description="CBS" evidence="2">
    <location>
        <begin position="1"/>
        <end position="38"/>
    </location>
</feature>
<dbReference type="Gene3D" id="3.10.580.10">
    <property type="entry name" value="CBS-domain"/>
    <property type="match status" value="1"/>
</dbReference>
<dbReference type="EMBL" id="OU896707">
    <property type="protein sequence ID" value="CAG9813687.1"/>
    <property type="molecule type" value="Genomic_DNA"/>
</dbReference>
<dbReference type="InterPro" id="IPR046342">
    <property type="entry name" value="CBS_dom_sf"/>
</dbReference>
<dbReference type="PROSITE" id="PS51371">
    <property type="entry name" value="CBS"/>
    <property type="match status" value="1"/>
</dbReference>
<accession>A0A9N9SBN5</accession>
<protein>
    <recommendedName>
        <fullName evidence="2">CBS domain-containing protein</fullName>
    </recommendedName>
</protein>
<evidence type="ECO:0000313" key="3">
    <source>
        <dbReference type="EMBL" id="CAG9813687.1"/>
    </source>
</evidence>
<keyword evidence="4" id="KW-1185">Reference proteome</keyword>
<gene>
    <name evidence="3" type="ORF">PHAECO_LOCUS1444</name>
</gene>
<proteinExistence type="predicted"/>
<evidence type="ECO:0000259" key="2">
    <source>
        <dbReference type="PROSITE" id="PS51371"/>
    </source>
</evidence>
<dbReference type="InterPro" id="IPR000644">
    <property type="entry name" value="CBS_dom"/>
</dbReference>
<evidence type="ECO:0000256" key="1">
    <source>
        <dbReference type="PROSITE-ProRule" id="PRU00703"/>
    </source>
</evidence>
<dbReference type="Pfam" id="PF00571">
    <property type="entry name" value="CBS"/>
    <property type="match status" value="1"/>
</dbReference>
<sequence>MKKAGIDQIPVVDNNGGMVGMLTLQNLMNGLISGKVQSNGNFERCIVRIFPKVYTTANLGIVSRILERESYVLILESQGSGVSRIEKPIGIITAMDLLPYIQKKC</sequence>
<name>A0A9N9SBN5_PHACE</name>